<sequence>MSIRLHVQAPFTKPYTSNPARVRKTLYGGRLKVIASEMRAVSLVLGGLSLLADRVGAHLCCLSHDIGLLTHLNPYKSSENWTFLVHFDLLSLIMMQLTPRLFER</sequence>
<gene>
    <name evidence="1" type="ORF">BDQ12DRAFT_682270</name>
</gene>
<dbReference type="Proteomes" id="UP000308652">
    <property type="component" value="Unassembled WGS sequence"/>
</dbReference>
<dbReference type="AlphaFoldDB" id="A0A5C3M1Z6"/>
<proteinExistence type="predicted"/>
<organism evidence="1 2">
    <name type="scientific">Crucibulum laeve</name>
    <dbReference type="NCBI Taxonomy" id="68775"/>
    <lineage>
        <taxon>Eukaryota</taxon>
        <taxon>Fungi</taxon>
        <taxon>Dikarya</taxon>
        <taxon>Basidiomycota</taxon>
        <taxon>Agaricomycotina</taxon>
        <taxon>Agaricomycetes</taxon>
        <taxon>Agaricomycetidae</taxon>
        <taxon>Agaricales</taxon>
        <taxon>Agaricineae</taxon>
        <taxon>Nidulariaceae</taxon>
        <taxon>Crucibulum</taxon>
    </lineage>
</organism>
<evidence type="ECO:0000313" key="1">
    <source>
        <dbReference type="EMBL" id="TFK39162.1"/>
    </source>
</evidence>
<evidence type="ECO:0000313" key="2">
    <source>
        <dbReference type="Proteomes" id="UP000308652"/>
    </source>
</evidence>
<reference evidence="1 2" key="1">
    <citation type="journal article" date="2019" name="Nat. Ecol. Evol.">
        <title>Megaphylogeny resolves global patterns of mushroom evolution.</title>
        <authorList>
            <person name="Varga T."/>
            <person name="Krizsan K."/>
            <person name="Foldi C."/>
            <person name="Dima B."/>
            <person name="Sanchez-Garcia M."/>
            <person name="Sanchez-Ramirez S."/>
            <person name="Szollosi G.J."/>
            <person name="Szarkandi J.G."/>
            <person name="Papp V."/>
            <person name="Albert L."/>
            <person name="Andreopoulos W."/>
            <person name="Angelini C."/>
            <person name="Antonin V."/>
            <person name="Barry K.W."/>
            <person name="Bougher N.L."/>
            <person name="Buchanan P."/>
            <person name="Buyck B."/>
            <person name="Bense V."/>
            <person name="Catcheside P."/>
            <person name="Chovatia M."/>
            <person name="Cooper J."/>
            <person name="Damon W."/>
            <person name="Desjardin D."/>
            <person name="Finy P."/>
            <person name="Geml J."/>
            <person name="Haridas S."/>
            <person name="Hughes K."/>
            <person name="Justo A."/>
            <person name="Karasinski D."/>
            <person name="Kautmanova I."/>
            <person name="Kiss B."/>
            <person name="Kocsube S."/>
            <person name="Kotiranta H."/>
            <person name="LaButti K.M."/>
            <person name="Lechner B.E."/>
            <person name="Liimatainen K."/>
            <person name="Lipzen A."/>
            <person name="Lukacs Z."/>
            <person name="Mihaltcheva S."/>
            <person name="Morgado L.N."/>
            <person name="Niskanen T."/>
            <person name="Noordeloos M.E."/>
            <person name="Ohm R.A."/>
            <person name="Ortiz-Santana B."/>
            <person name="Ovrebo C."/>
            <person name="Racz N."/>
            <person name="Riley R."/>
            <person name="Savchenko A."/>
            <person name="Shiryaev A."/>
            <person name="Soop K."/>
            <person name="Spirin V."/>
            <person name="Szebenyi C."/>
            <person name="Tomsovsky M."/>
            <person name="Tulloss R.E."/>
            <person name="Uehling J."/>
            <person name="Grigoriev I.V."/>
            <person name="Vagvolgyi C."/>
            <person name="Papp T."/>
            <person name="Martin F.M."/>
            <person name="Miettinen O."/>
            <person name="Hibbett D.S."/>
            <person name="Nagy L.G."/>
        </authorList>
    </citation>
    <scope>NUCLEOTIDE SEQUENCE [LARGE SCALE GENOMIC DNA]</scope>
    <source>
        <strain evidence="1 2">CBS 166.37</strain>
    </source>
</reference>
<dbReference type="EMBL" id="ML213600">
    <property type="protein sequence ID" value="TFK39162.1"/>
    <property type="molecule type" value="Genomic_DNA"/>
</dbReference>
<protein>
    <submittedName>
        <fullName evidence="1">Uncharacterized protein</fullName>
    </submittedName>
</protein>
<name>A0A5C3M1Z6_9AGAR</name>
<accession>A0A5C3M1Z6</accession>
<keyword evidence="2" id="KW-1185">Reference proteome</keyword>